<proteinExistence type="predicted"/>
<evidence type="ECO:0000256" key="2">
    <source>
        <dbReference type="ARBA" id="ARBA00022763"/>
    </source>
</evidence>
<evidence type="ECO:0000259" key="5">
    <source>
        <dbReference type="Pfam" id="PF08573"/>
    </source>
</evidence>
<dbReference type="PANTHER" id="PTHR15107:SF0">
    <property type="entry name" value="DNA ENDONUCLEASE ACTIVATOR CTP1 C-TERMINAL DOMAIN-CONTAINING PROTEIN"/>
    <property type="match status" value="1"/>
</dbReference>
<feature type="domain" description="DNA endonuclease activator Ctp1 C-terminal" evidence="5">
    <location>
        <begin position="815"/>
        <end position="842"/>
    </location>
</feature>
<keyword evidence="2" id="KW-0227">DNA damage</keyword>
<accession>A0ABD3P1L0</accession>
<evidence type="ECO:0000256" key="4">
    <source>
        <dbReference type="SAM" id="MobiDB-lite"/>
    </source>
</evidence>
<feature type="compositionally biased region" description="Basic and acidic residues" evidence="4">
    <location>
        <begin position="554"/>
        <end position="580"/>
    </location>
</feature>
<dbReference type="GO" id="GO:0005634">
    <property type="term" value="C:nucleus"/>
    <property type="evidence" value="ECO:0007669"/>
    <property type="project" value="UniProtKB-SubCell"/>
</dbReference>
<feature type="compositionally biased region" description="Low complexity" evidence="4">
    <location>
        <begin position="735"/>
        <end position="747"/>
    </location>
</feature>
<keyword evidence="3" id="KW-0539">Nucleus</keyword>
<evidence type="ECO:0000256" key="1">
    <source>
        <dbReference type="ARBA" id="ARBA00004123"/>
    </source>
</evidence>
<feature type="compositionally biased region" description="Low complexity" evidence="4">
    <location>
        <begin position="84"/>
        <end position="93"/>
    </location>
</feature>
<feature type="region of interest" description="Disordered" evidence="4">
    <location>
        <begin position="548"/>
        <end position="719"/>
    </location>
</feature>
<evidence type="ECO:0000313" key="7">
    <source>
        <dbReference type="Proteomes" id="UP001516023"/>
    </source>
</evidence>
<dbReference type="GO" id="GO:0006974">
    <property type="term" value="P:DNA damage response"/>
    <property type="evidence" value="ECO:0007669"/>
    <property type="project" value="UniProtKB-KW"/>
</dbReference>
<keyword evidence="7" id="KW-1185">Reference proteome</keyword>
<feature type="compositionally biased region" description="Polar residues" evidence="4">
    <location>
        <begin position="655"/>
        <end position="672"/>
    </location>
</feature>
<organism evidence="6 7">
    <name type="scientific">Cyclotella cryptica</name>
    <dbReference type="NCBI Taxonomy" id="29204"/>
    <lineage>
        <taxon>Eukaryota</taxon>
        <taxon>Sar</taxon>
        <taxon>Stramenopiles</taxon>
        <taxon>Ochrophyta</taxon>
        <taxon>Bacillariophyta</taxon>
        <taxon>Coscinodiscophyceae</taxon>
        <taxon>Thalassiosirophycidae</taxon>
        <taxon>Stephanodiscales</taxon>
        <taxon>Stephanodiscaceae</taxon>
        <taxon>Cyclotella</taxon>
    </lineage>
</organism>
<comment type="caution">
    <text evidence="6">The sequence shown here is derived from an EMBL/GenBank/DDBJ whole genome shotgun (WGS) entry which is preliminary data.</text>
</comment>
<feature type="region of interest" description="Disordered" evidence="4">
    <location>
        <begin position="1"/>
        <end position="101"/>
    </location>
</feature>
<feature type="compositionally biased region" description="Basic residues" evidence="4">
    <location>
        <begin position="10"/>
        <end position="26"/>
    </location>
</feature>
<protein>
    <recommendedName>
        <fullName evidence="5">DNA endonuclease activator Ctp1 C-terminal domain-containing protein</fullName>
    </recommendedName>
</protein>
<dbReference type="InterPro" id="IPR013882">
    <property type="entry name" value="Ctp1_C"/>
</dbReference>
<feature type="region of interest" description="Disordered" evidence="4">
    <location>
        <begin position="733"/>
        <end position="768"/>
    </location>
</feature>
<dbReference type="InterPro" id="IPR033316">
    <property type="entry name" value="RBBP8-like"/>
</dbReference>
<dbReference type="Proteomes" id="UP001516023">
    <property type="component" value="Unassembled WGS sequence"/>
</dbReference>
<evidence type="ECO:0000313" key="6">
    <source>
        <dbReference type="EMBL" id="KAL3781507.1"/>
    </source>
</evidence>
<feature type="domain" description="DNA endonuclease activator Ctp1 C-terminal" evidence="5">
    <location>
        <begin position="773"/>
        <end position="806"/>
    </location>
</feature>
<feature type="compositionally biased region" description="Basic and acidic residues" evidence="4">
    <location>
        <begin position="703"/>
        <end position="719"/>
    </location>
</feature>
<evidence type="ECO:0000256" key="3">
    <source>
        <dbReference type="ARBA" id="ARBA00023242"/>
    </source>
</evidence>
<dbReference type="EMBL" id="JABMIG020000314">
    <property type="protein sequence ID" value="KAL3781507.1"/>
    <property type="molecule type" value="Genomic_DNA"/>
</dbReference>
<gene>
    <name evidence="6" type="ORF">HJC23_011558</name>
</gene>
<dbReference type="Pfam" id="PF08573">
    <property type="entry name" value="SAE2"/>
    <property type="match status" value="2"/>
</dbReference>
<feature type="compositionally biased region" description="Polar residues" evidence="4">
    <location>
        <begin position="679"/>
        <end position="701"/>
    </location>
</feature>
<name>A0ABD3P1L0_9STRA</name>
<reference evidence="6 7" key="1">
    <citation type="journal article" date="2020" name="G3 (Bethesda)">
        <title>Improved Reference Genome for Cyclotella cryptica CCMP332, a Model for Cell Wall Morphogenesis, Salinity Adaptation, and Lipid Production in Diatoms (Bacillariophyta).</title>
        <authorList>
            <person name="Roberts W.R."/>
            <person name="Downey K.M."/>
            <person name="Ruck E.C."/>
            <person name="Traller J.C."/>
            <person name="Alverson A.J."/>
        </authorList>
    </citation>
    <scope>NUCLEOTIDE SEQUENCE [LARGE SCALE GENOMIC DNA]</scope>
    <source>
        <strain evidence="6 7">CCMP332</strain>
    </source>
</reference>
<sequence length="845" mass="95555">MTNSFLKSLPSHKKKERQRKLRHQRRVGCQVVDHPKVDDDNAGGDHSQNGPVVEQKPRFPLGDAEQQSANVDESPYLDGEHSESSLLSDSSSSVVPTTELQYPPFPTGVDSMDELSNTAPPRHSASKGCHDETREMFSPLSERSGKVSTFLESARSKSCDFKRENEGGMIVRDETLNEKSNEADVAVSNEGLKESSVSYNSEENRLNDSIVDQSTFLNQRQPHQVALEDKSKAPNEWVLTSTDIGLCIDEINSAISSHNGRNQHDLFDDVDVESFQSTLEGFKRYIISLGQQTSVESAELKEFHPTEQVFVIFERGMGVDHCNAGFIHDMIDHIVSGIEDSKRGDEGVDQTDHEPTRLHHLARCMETIFGIHFDEDSVHSHETMTSFDTSLISITIDNGTTKLLFRREPERSRTFRPANRPALPAFLSDVSKIFEHYCKQNALPLLLQLDSARETLKKTRQGAIKLQKTALDLQDQLQIAKLDVKEAYSRQSALETELSRQKYEFDKRAESFERVKEHYKMLADRKEKELTEIKSKLEQKAFVPETTFSMASEKLPRHQEKISYESSKREQAHDGDESRHTPHFPKRGRLRESVNEDAEESSRKKKSRVDMEPQVSAFSMNTKSIVYESPPSPSSQESALHSNSKHGSRPKKSESAITTGQRKQRYSDTINQRLKRHGSATNRNPLGPLTVNSFVGHSASDSACREEKKKAPKRDSQLRCKDASLTKKYDEAIATSSTSSSPFHSSTAKQRPVKNPYLKKLSQSDDSESYDFKYQEVVRGKDARQSLPAYECEQCRKFNDAVYAQTGADMPGRAQMVKECSRHRARHVPDLTPAGFWDMDFADEK</sequence>
<dbReference type="PANTHER" id="PTHR15107">
    <property type="entry name" value="RETINOBLASTOMA BINDING PROTEIN 8"/>
    <property type="match status" value="1"/>
</dbReference>
<dbReference type="AlphaFoldDB" id="A0ABD3P1L0"/>
<comment type="subcellular location">
    <subcellularLocation>
        <location evidence="1">Nucleus</location>
    </subcellularLocation>
</comment>